<evidence type="ECO:0000313" key="2">
    <source>
        <dbReference type="EMBL" id="MDN4602046.1"/>
    </source>
</evidence>
<protein>
    <submittedName>
        <fullName evidence="2">Uncharacterized protein</fullName>
    </submittedName>
</protein>
<evidence type="ECO:0000313" key="3">
    <source>
        <dbReference type="Proteomes" id="UP001174205"/>
    </source>
</evidence>
<sequence>MTTVSVRQNKQSKRSQGHMTTVKFNPNTQKRTSQRAMVLNALRNAGSKGLANYEMYEISQRWAARLQELYKQGYKIRVDNLGDGIHSYTLVEEPAAILPRPERAQDVLTREIESKFGGSVTTAQLLYILQSNKLQVGRKAGTFSV</sequence>
<feature type="region of interest" description="Disordered" evidence="1">
    <location>
        <begin position="1"/>
        <end position="30"/>
    </location>
</feature>
<evidence type="ECO:0000256" key="1">
    <source>
        <dbReference type="SAM" id="MobiDB-lite"/>
    </source>
</evidence>
<reference evidence="2" key="1">
    <citation type="submission" date="2023-03" db="EMBL/GenBank/DDBJ databases">
        <title>MT1 and MT2 Draft Genomes of Novel Species.</title>
        <authorList>
            <person name="Venkateswaran K."/>
        </authorList>
    </citation>
    <scope>NUCLEOTIDE SEQUENCE</scope>
    <source>
        <strain evidence="2">F6_3S_P_1C</strain>
    </source>
</reference>
<proteinExistence type="predicted"/>
<dbReference type="EMBL" id="JAROCD010000005">
    <property type="protein sequence ID" value="MDN4602046.1"/>
    <property type="molecule type" value="Genomic_DNA"/>
</dbReference>
<keyword evidence="3" id="KW-1185">Reference proteome</keyword>
<organism evidence="2 3">
    <name type="scientific">Paenibacillus vandeheii</name>
    <dbReference type="NCBI Taxonomy" id="3035917"/>
    <lineage>
        <taxon>Bacteria</taxon>
        <taxon>Bacillati</taxon>
        <taxon>Bacillota</taxon>
        <taxon>Bacilli</taxon>
        <taxon>Bacillales</taxon>
        <taxon>Paenibacillaceae</taxon>
        <taxon>Paenibacillus</taxon>
    </lineage>
</organism>
<comment type="caution">
    <text evidence="2">The sequence shown here is derived from an EMBL/GenBank/DDBJ whole genome shotgun (WGS) entry which is preliminary data.</text>
</comment>
<dbReference type="Proteomes" id="UP001174205">
    <property type="component" value="Unassembled WGS sequence"/>
</dbReference>
<feature type="compositionally biased region" description="Polar residues" evidence="1">
    <location>
        <begin position="17"/>
        <end position="30"/>
    </location>
</feature>
<name>A0ABT8JAC9_9BACL</name>
<gene>
    <name evidence="2" type="ORF">P5G61_12480</name>
</gene>
<accession>A0ABT8JAC9</accession>